<comment type="caution">
    <text evidence="3">The sequence shown here is derived from an EMBL/GenBank/DDBJ whole genome shotgun (WGS) entry which is preliminary data.</text>
</comment>
<dbReference type="Pfam" id="PF13228">
    <property type="entry name" value="DUF4037"/>
    <property type="match status" value="1"/>
</dbReference>
<dbReference type="RefSeq" id="WP_132015910.1">
    <property type="nucleotide sequence ID" value="NZ_SLUN01000028.1"/>
</dbReference>
<dbReference type="GO" id="GO:0016779">
    <property type="term" value="F:nucleotidyltransferase activity"/>
    <property type="evidence" value="ECO:0007669"/>
    <property type="project" value="InterPro"/>
</dbReference>
<proteinExistence type="predicted"/>
<organism evidence="3 4">
    <name type="scientific">Hydrogenispora ethanolica</name>
    <dbReference type="NCBI Taxonomy" id="1082276"/>
    <lineage>
        <taxon>Bacteria</taxon>
        <taxon>Bacillati</taxon>
        <taxon>Bacillota</taxon>
        <taxon>Hydrogenispora</taxon>
    </lineage>
</organism>
<dbReference type="EMBL" id="SLUN01000028">
    <property type="protein sequence ID" value="TCL62061.1"/>
    <property type="molecule type" value="Genomic_DNA"/>
</dbReference>
<dbReference type="InterPro" id="IPR025117">
    <property type="entry name" value="DUF4037"/>
</dbReference>
<dbReference type="InterPro" id="IPR043519">
    <property type="entry name" value="NT_sf"/>
</dbReference>
<dbReference type="CDD" id="cd05403">
    <property type="entry name" value="NT_KNTase_like"/>
    <property type="match status" value="1"/>
</dbReference>
<dbReference type="Gene3D" id="3.30.460.10">
    <property type="entry name" value="Beta Polymerase, domain 2"/>
    <property type="match status" value="1"/>
</dbReference>
<dbReference type="OrthoDB" id="5176171at2"/>
<feature type="domain" description="Polymerase nucleotidyl transferase" evidence="1">
    <location>
        <begin position="16"/>
        <end position="55"/>
    </location>
</feature>
<keyword evidence="4" id="KW-1185">Reference proteome</keyword>
<gene>
    <name evidence="3" type="ORF">EDC14_102817</name>
</gene>
<feature type="domain" description="DUF4037" evidence="2">
    <location>
        <begin position="132"/>
        <end position="219"/>
    </location>
</feature>
<dbReference type="SUPFAM" id="SSF81301">
    <property type="entry name" value="Nucleotidyltransferase"/>
    <property type="match status" value="1"/>
</dbReference>
<dbReference type="AlphaFoldDB" id="A0A4R1R8S2"/>
<dbReference type="Pfam" id="PF01909">
    <property type="entry name" value="NTP_transf_2"/>
    <property type="match status" value="1"/>
</dbReference>
<evidence type="ECO:0000259" key="1">
    <source>
        <dbReference type="Pfam" id="PF01909"/>
    </source>
</evidence>
<name>A0A4R1R8S2_HYDET</name>
<evidence type="ECO:0000259" key="2">
    <source>
        <dbReference type="Pfam" id="PF13228"/>
    </source>
</evidence>
<dbReference type="Proteomes" id="UP000295008">
    <property type="component" value="Unassembled WGS sequence"/>
</dbReference>
<keyword evidence="3" id="KW-0808">Transferase</keyword>
<evidence type="ECO:0000313" key="3">
    <source>
        <dbReference type="EMBL" id="TCL62061.1"/>
    </source>
</evidence>
<sequence length="281" mass="31156">MATLEPMPLPDGVAGLVQRLARLDGVRGVLLGGSRAQGGAEPDSDYDLYVYQDRPIDLAARRALAAELFAECEVNNQFWETEDDGYLRQGRIAVDIVYRDLEFVAGNLYAKLERFEADVGYTTCIWGNFCGSRILFDRDGVIASLQQRYSRRYPPELKRNIIRKNYPLLKEQIPAYYHQIAKALGRGDAVSVNHRTAAFFASYFDILFALNEMAHPGEKRLLRTVREQCAKVPEHCEADVLAVLGHSGRCDPAILPALDGLIGHLDDLLRLEGSGAGAGAD</sequence>
<accession>A0A4R1R8S2</accession>
<dbReference type="InterPro" id="IPR002934">
    <property type="entry name" value="Polymerase_NTP_transf_dom"/>
</dbReference>
<reference evidence="3 4" key="1">
    <citation type="submission" date="2019-03" db="EMBL/GenBank/DDBJ databases">
        <title>Genomic Encyclopedia of Type Strains, Phase IV (KMG-IV): sequencing the most valuable type-strain genomes for metagenomic binning, comparative biology and taxonomic classification.</title>
        <authorList>
            <person name="Goeker M."/>
        </authorList>
    </citation>
    <scope>NUCLEOTIDE SEQUENCE [LARGE SCALE GENOMIC DNA]</scope>
    <source>
        <strain evidence="3 4">LX-B</strain>
    </source>
</reference>
<protein>
    <submittedName>
        <fullName evidence="3">Nucleotidyltransferase-like protein</fullName>
    </submittedName>
</protein>
<evidence type="ECO:0000313" key="4">
    <source>
        <dbReference type="Proteomes" id="UP000295008"/>
    </source>
</evidence>